<protein>
    <submittedName>
        <fullName evidence="1">Uncharacterized protein</fullName>
    </submittedName>
</protein>
<dbReference type="AlphaFoldDB" id="A0A8S1X259"/>
<keyword evidence="2" id="KW-1185">Reference proteome</keyword>
<sequence length="63" mass="7136">MVLNKAVISFSNYLQQTVVQSIADEQKLLISRSSLALSKSESLMICFFSESLFNVIWSYAELN</sequence>
<comment type="caution">
    <text evidence="1">The sequence shown here is derived from an EMBL/GenBank/DDBJ whole genome shotgun (WGS) entry which is preliminary data.</text>
</comment>
<evidence type="ECO:0000313" key="2">
    <source>
        <dbReference type="Proteomes" id="UP000683925"/>
    </source>
</evidence>
<dbReference type="Proteomes" id="UP000683925">
    <property type="component" value="Unassembled WGS sequence"/>
</dbReference>
<reference evidence="1" key="1">
    <citation type="submission" date="2021-01" db="EMBL/GenBank/DDBJ databases">
        <authorList>
            <consortium name="Genoscope - CEA"/>
            <person name="William W."/>
        </authorList>
    </citation>
    <scope>NUCLEOTIDE SEQUENCE</scope>
</reference>
<evidence type="ECO:0000313" key="1">
    <source>
        <dbReference type="EMBL" id="CAD8194715.1"/>
    </source>
</evidence>
<dbReference type="EMBL" id="CAJJDP010000107">
    <property type="protein sequence ID" value="CAD8194715.1"/>
    <property type="molecule type" value="Genomic_DNA"/>
</dbReference>
<proteinExistence type="predicted"/>
<organism evidence="1 2">
    <name type="scientific">Paramecium octaurelia</name>
    <dbReference type="NCBI Taxonomy" id="43137"/>
    <lineage>
        <taxon>Eukaryota</taxon>
        <taxon>Sar</taxon>
        <taxon>Alveolata</taxon>
        <taxon>Ciliophora</taxon>
        <taxon>Intramacronucleata</taxon>
        <taxon>Oligohymenophorea</taxon>
        <taxon>Peniculida</taxon>
        <taxon>Parameciidae</taxon>
        <taxon>Paramecium</taxon>
    </lineage>
</organism>
<name>A0A8S1X259_PAROT</name>
<accession>A0A8S1X259</accession>
<gene>
    <name evidence="1" type="ORF">POCTA_138.1.T1070114</name>
</gene>